<gene>
    <name evidence="2" type="ORF">POVWA2_050310</name>
</gene>
<dbReference type="AlphaFoldDB" id="A0A1A8ZP05"/>
<evidence type="ECO:0000256" key="1">
    <source>
        <dbReference type="SAM" id="Phobius"/>
    </source>
</evidence>
<keyword evidence="1" id="KW-1133">Transmembrane helix</keyword>
<name>A0A1A8ZP05_PLAOA</name>
<organism evidence="2 3">
    <name type="scientific">Plasmodium ovale wallikeri</name>
    <dbReference type="NCBI Taxonomy" id="864142"/>
    <lineage>
        <taxon>Eukaryota</taxon>
        <taxon>Sar</taxon>
        <taxon>Alveolata</taxon>
        <taxon>Apicomplexa</taxon>
        <taxon>Aconoidasida</taxon>
        <taxon>Haemosporida</taxon>
        <taxon>Plasmodiidae</taxon>
        <taxon>Plasmodium</taxon>
        <taxon>Plasmodium (Plasmodium)</taxon>
    </lineage>
</organism>
<evidence type="ECO:0000313" key="3">
    <source>
        <dbReference type="Proteomes" id="UP000078550"/>
    </source>
</evidence>
<keyword evidence="1" id="KW-0472">Membrane</keyword>
<proteinExistence type="predicted"/>
<dbReference type="EMBL" id="FLRE01000179">
    <property type="protein sequence ID" value="SBT45597.1"/>
    <property type="molecule type" value="Genomic_DNA"/>
</dbReference>
<protein>
    <submittedName>
        <fullName evidence="2">Uncharacterized protein</fullName>
    </submittedName>
</protein>
<dbReference type="Proteomes" id="UP000078550">
    <property type="component" value="Unassembled WGS sequence"/>
</dbReference>
<reference evidence="3" key="1">
    <citation type="submission" date="2016-05" db="EMBL/GenBank/DDBJ databases">
        <authorList>
            <person name="Naeem Raeece"/>
        </authorList>
    </citation>
    <scope>NUCLEOTIDE SEQUENCE [LARGE SCALE GENOMIC DNA]</scope>
</reference>
<sequence length="83" mass="9503">MSIRALLRYSPVREHFFALSALFPTYTLPFPLFFELSVGCKRKTSDVENWRCGKLEMWKTGNVGISLKAIRASVPYFPLPFSA</sequence>
<keyword evidence="1" id="KW-0812">Transmembrane</keyword>
<feature type="transmembrane region" description="Helical" evidence="1">
    <location>
        <begin position="16"/>
        <end position="34"/>
    </location>
</feature>
<evidence type="ECO:0000313" key="2">
    <source>
        <dbReference type="EMBL" id="SBT45597.1"/>
    </source>
</evidence>
<accession>A0A1A8ZP05</accession>